<dbReference type="Gene3D" id="2.115.10.20">
    <property type="entry name" value="Glycosyl hydrolase domain, family 43"/>
    <property type="match status" value="1"/>
</dbReference>
<feature type="active site" description="Proton donor" evidence="4">
    <location>
        <position position="188"/>
    </location>
</feature>
<evidence type="ECO:0000313" key="9">
    <source>
        <dbReference type="Proteomes" id="UP000182149"/>
    </source>
</evidence>
<dbReference type="GO" id="GO:0004553">
    <property type="term" value="F:hydrolase activity, hydrolyzing O-glycosyl compounds"/>
    <property type="evidence" value="ECO:0007669"/>
    <property type="project" value="InterPro"/>
</dbReference>
<evidence type="ECO:0000256" key="3">
    <source>
        <dbReference type="ARBA" id="ARBA00023295"/>
    </source>
</evidence>
<dbReference type="InterPro" id="IPR013320">
    <property type="entry name" value="ConA-like_dom_sf"/>
</dbReference>
<dbReference type="InterPro" id="IPR051795">
    <property type="entry name" value="Glycosyl_Hydrlase_43"/>
</dbReference>
<evidence type="ECO:0000256" key="1">
    <source>
        <dbReference type="ARBA" id="ARBA00009865"/>
    </source>
</evidence>
<keyword evidence="2 6" id="KW-0378">Hydrolase</keyword>
<dbReference type="InterPro" id="IPR041542">
    <property type="entry name" value="GH43_C2"/>
</dbReference>
<feature type="active site" description="Proton acceptor" evidence="4">
    <location>
        <position position="17"/>
    </location>
</feature>
<dbReference type="Proteomes" id="UP000182149">
    <property type="component" value="Unassembled WGS sequence"/>
</dbReference>
<evidence type="ECO:0000259" key="7">
    <source>
        <dbReference type="Pfam" id="PF17851"/>
    </source>
</evidence>
<gene>
    <name evidence="8" type="ORF">RU93_GL002015</name>
</gene>
<evidence type="ECO:0000256" key="5">
    <source>
        <dbReference type="PIRSR" id="PIRSR606710-2"/>
    </source>
</evidence>
<evidence type="ECO:0000256" key="6">
    <source>
        <dbReference type="RuleBase" id="RU361187"/>
    </source>
</evidence>
<dbReference type="Pfam" id="PF04616">
    <property type="entry name" value="Glyco_hydro_43"/>
    <property type="match status" value="1"/>
</dbReference>
<dbReference type="SUPFAM" id="SSF75005">
    <property type="entry name" value="Arabinanase/levansucrase/invertase"/>
    <property type="match status" value="1"/>
</dbReference>
<dbReference type="GO" id="GO:0005975">
    <property type="term" value="P:carbohydrate metabolic process"/>
    <property type="evidence" value="ECO:0007669"/>
    <property type="project" value="InterPro"/>
</dbReference>
<dbReference type="CDD" id="cd09000">
    <property type="entry name" value="GH43_SXA-like"/>
    <property type="match status" value="1"/>
</dbReference>
<feature type="site" description="Important for catalytic activity, responsible for pKa modulation of the active site Glu and correct orientation of both the proton donor and substrate" evidence="5">
    <location>
        <position position="128"/>
    </location>
</feature>
<keyword evidence="3 6" id="KW-0326">Glycosidase</keyword>
<dbReference type="AlphaFoldDB" id="A0A1L8QTH5"/>
<dbReference type="InterPro" id="IPR006710">
    <property type="entry name" value="Glyco_hydro_43"/>
</dbReference>
<comment type="caution">
    <text evidence="8">The sequence shown here is derived from an EMBL/GenBank/DDBJ whole genome shotgun (WGS) entry which is preliminary data.</text>
</comment>
<evidence type="ECO:0000256" key="2">
    <source>
        <dbReference type="ARBA" id="ARBA00022801"/>
    </source>
</evidence>
<dbReference type="STRING" id="328396.RU93_GL002015"/>
<proteinExistence type="inferred from homology"/>
<dbReference type="InterPro" id="IPR023296">
    <property type="entry name" value="Glyco_hydro_beta-prop_sf"/>
</dbReference>
<reference evidence="8 9" key="1">
    <citation type="submission" date="2014-12" db="EMBL/GenBank/DDBJ databases">
        <title>Draft genome sequences of 29 type strains of Enterococci.</title>
        <authorList>
            <person name="Zhong Z."/>
            <person name="Sun Z."/>
            <person name="Liu W."/>
            <person name="Zhang W."/>
            <person name="Zhang H."/>
        </authorList>
    </citation>
    <scope>NUCLEOTIDE SEQUENCE [LARGE SCALE GENOMIC DNA]</scope>
    <source>
        <strain evidence="8 9">DSM 17690</strain>
    </source>
</reference>
<dbReference type="EMBL" id="JXKD01000006">
    <property type="protein sequence ID" value="OJG10802.1"/>
    <property type="molecule type" value="Genomic_DNA"/>
</dbReference>
<evidence type="ECO:0000256" key="4">
    <source>
        <dbReference type="PIRSR" id="PIRSR606710-1"/>
    </source>
</evidence>
<dbReference type="Gene3D" id="2.60.120.200">
    <property type="match status" value="1"/>
</dbReference>
<accession>A0A1L8QTH5</accession>
<sequence length="525" mass="60011">MVQTQIHNPILRGFNPDPTILKVEETYYIVVSSFEWLPGLRVYQSNDLVNWSHLTDILTEQVNLKGNPKDGSIWAPQLSYRDGLFYCIYSDVKNTTRPFKDVHNYLMTAERMTGPWSEPIYLNSSGFDPSLFHDEDGRYWFLNEIWDYRMTTSNKSAGIVLQEYDPISQTLIGEVYKIFDGTALAKTEAPHLYKRNGYYYLITAEGGTGVNHSVTVCRAKKITGPYELDPNYPMLTASNLPDSPLQCTGHGSLVEGLNGKWYMAYLTTRPLQGKAILGRETAIQEVIWTSDGWLRLANGTTKPEAVTLIETTKKIEQQIDTAFHDDFSSNILNKEWNARRILPSSNWCDVTSRPGYLRLVSGESPQSSFENHLLAIRQKDFSFEATTQLEFMPRTFNQMAGLFLYLNESNYLYGYLTFDDDQGRVLRMMRCQNGEHTLFSTVVLLREQPLDLKIVVKETTGNYYWRQSQNEPWAKLGEEQDLLFLAGGFTGNFIGIGVQDLDLKEGIHADFAFFDYSPIHGSNKE</sequence>
<dbReference type="OrthoDB" id="9801455at2"/>
<comment type="similarity">
    <text evidence="1 6">Belongs to the glycosyl hydrolase 43 family.</text>
</comment>
<evidence type="ECO:0000313" key="8">
    <source>
        <dbReference type="EMBL" id="OJG10802.1"/>
    </source>
</evidence>
<name>A0A1L8QTH5_9ENTE</name>
<dbReference type="PANTHER" id="PTHR42812:SF12">
    <property type="entry name" value="BETA-XYLOSIDASE-RELATED"/>
    <property type="match status" value="1"/>
</dbReference>
<dbReference type="Pfam" id="PF17851">
    <property type="entry name" value="GH43_C2"/>
    <property type="match status" value="1"/>
</dbReference>
<organism evidence="8 9">
    <name type="scientific">Enterococcus aquimarinus</name>
    <dbReference type="NCBI Taxonomy" id="328396"/>
    <lineage>
        <taxon>Bacteria</taxon>
        <taxon>Bacillati</taxon>
        <taxon>Bacillota</taxon>
        <taxon>Bacilli</taxon>
        <taxon>Lactobacillales</taxon>
        <taxon>Enterococcaceae</taxon>
        <taxon>Enterococcus</taxon>
    </lineage>
</organism>
<dbReference type="RefSeq" id="WP_071874714.1">
    <property type="nucleotide sequence ID" value="NZ_JBHSHF010000021.1"/>
</dbReference>
<dbReference type="PANTHER" id="PTHR42812">
    <property type="entry name" value="BETA-XYLOSIDASE"/>
    <property type="match status" value="1"/>
</dbReference>
<protein>
    <submittedName>
        <fullName evidence="8">Beta-xylosidase</fullName>
    </submittedName>
</protein>
<dbReference type="SUPFAM" id="SSF49899">
    <property type="entry name" value="Concanavalin A-like lectins/glucanases"/>
    <property type="match status" value="1"/>
</dbReference>
<keyword evidence="9" id="KW-1185">Reference proteome</keyword>
<feature type="domain" description="Beta-xylosidase C-terminal Concanavalin A-like" evidence="7">
    <location>
        <begin position="325"/>
        <end position="516"/>
    </location>
</feature>